<name>A0AAU7UGF3_9DEIO</name>
<organism evidence="1">
    <name type="scientific">Deinococcus sonorensis KR-87</name>
    <dbReference type="NCBI Taxonomy" id="694439"/>
    <lineage>
        <taxon>Bacteria</taxon>
        <taxon>Thermotogati</taxon>
        <taxon>Deinococcota</taxon>
        <taxon>Deinococci</taxon>
        <taxon>Deinococcales</taxon>
        <taxon>Deinococcaceae</taxon>
        <taxon>Deinococcus</taxon>
    </lineage>
</organism>
<dbReference type="AlphaFoldDB" id="A0AAU7UGF3"/>
<dbReference type="KEGG" id="dsc:ABOD76_20990"/>
<sequence>MDIQAQIERAGFPPGVQVSSYTEPDLNVGGTVFRIMRREAGVKYGLEIVLTAEAIERYGEGPTIATVLHELRRHAEEGLPAVEPGQEYERLVFTGD</sequence>
<dbReference type="EMBL" id="CP158300">
    <property type="protein sequence ID" value="XBV87527.1"/>
    <property type="molecule type" value="Genomic_DNA"/>
</dbReference>
<proteinExistence type="predicted"/>
<protein>
    <submittedName>
        <fullName evidence="1">Uncharacterized protein</fullName>
    </submittedName>
</protein>
<dbReference type="RefSeq" id="WP_350245676.1">
    <property type="nucleotide sequence ID" value="NZ_CP158300.1"/>
</dbReference>
<geneLocation type="plasmid" evidence="1">
    <name>pDson02</name>
</geneLocation>
<keyword evidence="1" id="KW-0614">Plasmid</keyword>
<reference evidence="1" key="1">
    <citation type="submission" date="2024-06" db="EMBL/GenBank/DDBJ databases">
        <title>Draft Genome Sequence of Deinococcus sonorensis Type Strain KR-87, a Biofilm Producing Representative of the Genus Deinococcus.</title>
        <authorList>
            <person name="Boren L.S."/>
            <person name="Grosso R.A."/>
            <person name="Hugenberg-Cox A.N."/>
            <person name="Hill J.T.E."/>
            <person name="Albert C.M."/>
            <person name="Tuohy J.M."/>
        </authorList>
    </citation>
    <scope>NUCLEOTIDE SEQUENCE</scope>
    <source>
        <strain evidence="1">KR-87</strain>
        <plasmid evidence="1">pDson02</plasmid>
    </source>
</reference>
<evidence type="ECO:0000313" key="1">
    <source>
        <dbReference type="EMBL" id="XBV87527.1"/>
    </source>
</evidence>
<gene>
    <name evidence="1" type="ORF">ABOD76_20990</name>
</gene>
<accession>A0AAU7UGF3</accession>